<evidence type="ECO:0000256" key="1">
    <source>
        <dbReference type="ARBA" id="ARBA00022741"/>
    </source>
</evidence>
<dbReference type="InterPro" id="IPR003495">
    <property type="entry name" value="CobW/HypB/UreG_nucleotide-bd"/>
</dbReference>
<dbReference type="RefSeq" id="WP_142536646.1">
    <property type="nucleotide sequence ID" value="NZ_SGJB01000020.1"/>
</dbReference>
<accession>A0A544QT72</accession>
<evidence type="ECO:0000256" key="5">
    <source>
        <dbReference type="ARBA" id="ARBA00049117"/>
    </source>
</evidence>
<evidence type="ECO:0000259" key="6">
    <source>
        <dbReference type="Pfam" id="PF02492"/>
    </source>
</evidence>
<feature type="domain" description="CobW/HypB/UreG nucleotide-binding" evidence="6">
    <location>
        <begin position="10"/>
        <end position="181"/>
    </location>
</feature>
<name>A0A544QT72_9FIRM</name>
<dbReference type="GO" id="GO:0000166">
    <property type="term" value="F:nucleotide binding"/>
    <property type="evidence" value="ECO:0007669"/>
    <property type="project" value="UniProtKB-KW"/>
</dbReference>
<dbReference type="Proteomes" id="UP000317863">
    <property type="component" value="Unassembled WGS sequence"/>
</dbReference>
<dbReference type="Gene3D" id="3.30.1220.10">
    <property type="entry name" value="CobW-like, C-terminal domain"/>
    <property type="match status" value="1"/>
</dbReference>
<dbReference type="SUPFAM" id="SSF90002">
    <property type="entry name" value="Hypothetical protein YjiA, C-terminal domain"/>
    <property type="match status" value="1"/>
</dbReference>
<comment type="similarity">
    <text evidence="4">Belongs to the SIMIBI class G3E GTPase family. ZNG1 subfamily.</text>
</comment>
<comment type="caution">
    <text evidence="8">The sequence shown here is derived from an EMBL/GenBank/DDBJ whole genome shotgun (WGS) entry which is preliminary data.</text>
</comment>
<keyword evidence="1" id="KW-0547">Nucleotide-binding</keyword>
<dbReference type="Gene3D" id="3.40.50.300">
    <property type="entry name" value="P-loop containing nucleotide triphosphate hydrolases"/>
    <property type="match status" value="1"/>
</dbReference>
<dbReference type="GO" id="GO:0016787">
    <property type="term" value="F:hydrolase activity"/>
    <property type="evidence" value="ECO:0007669"/>
    <property type="project" value="UniProtKB-KW"/>
</dbReference>
<dbReference type="InterPro" id="IPR051316">
    <property type="entry name" value="Zinc-reg_GTPase_activator"/>
</dbReference>
<dbReference type="CDD" id="cd03112">
    <property type="entry name" value="CobW-like"/>
    <property type="match status" value="1"/>
</dbReference>
<dbReference type="SUPFAM" id="SSF52540">
    <property type="entry name" value="P-loop containing nucleoside triphosphate hydrolases"/>
    <property type="match status" value="1"/>
</dbReference>
<dbReference type="OrthoDB" id="9808822at2"/>
<protein>
    <submittedName>
        <fullName evidence="8">Cobalamin biosynthesis protein CobW</fullName>
    </submittedName>
</protein>
<gene>
    <name evidence="8" type="ORF">EXD82_09320</name>
</gene>
<reference evidence="8 9" key="1">
    <citation type="submission" date="2019-02" db="EMBL/GenBank/DDBJ databases">
        <title>Peptostreptococcaceae bacterium ZHW00191 nov., a new bacterium isolated from the human gut.</title>
        <authorList>
            <person name="Zhou H.-W."/>
            <person name="Chen X.-J."/>
        </authorList>
    </citation>
    <scope>NUCLEOTIDE SEQUENCE [LARGE SCALE GENOMIC DNA]</scope>
    <source>
        <strain evidence="8 9">ZHW00191</strain>
    </source>
</reference>
<dbReference type="PANTHER" id="PTHR13748">
    <property type="entry name" value="COBW-RELATED"/>
    <property type="match status" value="1"/>
</dbReference>
<comment type="catalytic activity">
    <reaction evidence="5">
        <text>GTP + H2O = GDP + phosphate + H(+)</text>
        <dbReference type="Rhea" id="RHEA:19669"/>
        <dbReference type="ChEBI" id="CHEBI:15377"/>
        <dbReference type="ChEBI" id="CHEBI:15378"/>
        <dbReference type="ChEBI" id="CHEBI:37565"/>
        <dbReference type="ChEBI" id="CHEBI:43474"/>
        <dbReference type="ChEBI" id="CHEBI:58189"/>
    </reaction>
    <physiologicalReaction direction="left-to-right" evidence="5">
        <dbReference type="Rhea" id="RHEA:19670"/>
    </physiologicalReaction>
</comment>
<keyword evidence="2" id="KW-0378">Hydrolase</keyword>
<evidence type="ECO:0000259" key="7">
    <source>
        <dbReference type="Pfam" id="PF07683"/>
    </source>
</evidence>
<dbReference type="AlphaFoldDB" id="A0A544QT72"/>
<organism evidence="8 9">
    <name type="scientific">Peptacetobacter hominis</name>
    <dbReference type="NCBI Taxonomy" id="2743610"/>
    <lineage>
        <taxon>Bacteria</taxon>
        <taxon>Bacillati</taxon>
        <taxon>Bacillota</taxon>
        <taxon>Clostridia</taxon>
        <taxon>Peptostreptococcales</taxon>
        <taxon>Peptostreptococcaceae</taxon>
        <taxon>Peptacetobacter</taxon>
    </lineage>
</organism>
<proteinExistence type="inferred from homology"/>
<dbReference type="InterPro" id="IPR011629">
    <property type="entry name" value="CobW-like_C"/>
</dbReference>
<dbReference type="InterPro" id="IPR027417">
    <property type="entry name" value="P-loop_NTPase"/>
</dbReference>
<feature type="domain" description="CobW C-terminal" evidence="7">
    <location>
        <begin position="222"/>
        <end position="297"/>
    </location>
</feature>
<evidence type="ECO:0000313" key="8">
    <source>
        <dbReference type="EMBL" id="TQQ83886.1"/>
    </source>
</evidence>
<dbReference type="Pfam" id="PF02492">
    <property type="entry name" value="cobW"/>
    <property type="match status" value="1"/>
</dbReference>
<dbReference type="Pfam" id="PF07683">
    <property type="entry name" value="CobW_C"/>
    <property type="match status" value="1"/>
</dbReference>
<sequence length="313" mass="35450">MEECKKTKLYVLTGFLGSGKTTVLLELIKKLSGKRIGVIQNEFGKLGIDGAILKNDDIEMMEINRGSIFCSCLKLSFVQALAEMSKKDFDYLFVESSGLGDPSNVDEIMKAVEAIAGDKYEFSGVVCLVDAINFIEQLNDLETVNRQLKHCHLAVITKSDLVNKERVENLKNEIRKINPICKIELSNMGIFDYSFLKEDLMEYQWAESEDTTNSEETKPKTLFMEVDYAVEEEKLIEFLKDVIPELYRVKGFIEIEGKGLCQLDVVGEKIDIKSSRDNKESKVVFISKVGPAVIKSLFSAWEKHIGKKMKLKN</sequence>
<evidence type="ECO:0000256" key="4">
    <source>
        <dbReference type="ARBA" id="ARBA00034320"/>
    </source>
</evidence>
<dbReference type="EMBL" id="SGJB01000020">
    <property type="protein sequence ID" value="TQQ83886.1"/>
    <property type="molecule type" value="Genomic_DNA"/>
</dbReference>
<evidence type="ECO:0000256" key="3">
    <source>
        <dbReference type="ARBA" id="ARBA00023186"/>
    </source>
</evidence>
<keyword evidence="3" id="KW-0143">Chaperone</keyword>
<keyword evidence="9" id="KW-1185">Reference proteome</keyword>
<evidence type="ECO:0000256" key="2">
    <source>
        <dbReference type="ARBA" id="ARBA00022801"/>
    </source>
</evidence>
<dbReference type="InterPro" id="IPR036627">
    <property type="entry name" value="CobW-likC_sf"/>
</dbReference>
<evidence type="ECO:0000313" key="9">
    <source>
        <dbReference type="Proteomes" id="UP000317863"/>
    </source>
</evidence>
<dbReference type="GO" id="GO:0005737">
    <property type="term" value="C:cytoplasm"/>
    <property type="evidence" value="ECO:0007669"/>
    <property type="project" value="TreeGrafter"/>
</dbReference>
<dbReference type="PANTHER" id="PTHR13748:SF62">
    <property type="entry name" value="COBW DOMAIN-CONTAINING PROTEIN"/>
    <property type="match status" value="1"/>
</dbReference>